<protein>
    <recommendedName>
        <fullName evidence="4">DUF3221 domain-containing protein</fullName>
    </recommendedName>
</protein>
<organism evidence="2 3">
    <name type="scientific">Sanguibacter suaedae</name>
    <dbReference type="NCBI Taxonomy" id="2795737"/>
    <lineage>
        <taxon>Bacteria</taxon>
        <taxon>Bacillati</taxon>
        <taxon>Actinomycetota</taxon>
        <taxon>Actinomycetes</taxon>
        <taxon>Micrococcales</taxon>
        <taxon>Sanguibacteraceae</taxon>
        <taxon>Sanguibacter</taxon>
    </lineage>
</organism>
<dbReference type="Proteomes" id="UP000602087">
    <property type="component" value="Unassembled WGS sequence"/>
</dbReference>
<keyword evidence="1" id="KW-0732">Signal</keyword>
<name>A0A934IDV5_9MICO</name>
<feature type="signal peptide" evidence="1">
    <location>
        <begin position="1"/>
        <end position="24"/>
    </location>
</feature>
<accession>A0A934IDV5</accession>
<keyword evidence="3" id="KW-1185">Reference proteome</keyword>
<sequence length="130" mass="13550">MATVHRVLVLGILVLVSAPLTSCGAVTSLVQSSDDPAASIDSTQSLLGTSGTVSSLVEAADGKKLIVVFRAEESAEEQESGPDEAPVWVHTRSDETEVPESTDVSLVVSSIDAWVASQPDPAEYEVVVLD</sequence>
<gene>
    <name evidence="2" type="ORF">JAV76_08955</name>
</gene>
<evidence type="ECO:0000313" key="3">
    <source>
        <dbReference type="Proteomes" id="UP000602087"/>
    </source>
</evidence>
<proteinExistence type="predicted"/>
<feature type="chain" id="PRO_5039277386" description="DUF3221 domain-containing protein" evidence="1">
    <location>
        <begin position="25"/>
        <end position="130"/>
    </location>
</feature>
<comment type="caution">
    <text evidence="2">The sequence shown here is derived from an EMBL/GenBank/DDBJ whole genome shotgun (WGS) entry which is preliminary data.</text>
</comment>
<evidence type="ECO:0000256" key="1">
    <source>
        <dbReference type="SAM" id="SignalP"/>
    </source>
</evidence>
<evidence type="ECO:0008006" key="4">
    <source>
        <dbReference type="Google" id="ProtNLM"/>
    </source>
</evidence>
<dbReference type="EMBL" id="JAEINH010000006">
    <property type="protein sequence ID" value="MBI9115134.1"/>
    <property type="molecule type" value="Genomic_DNA"/>
</dbReference>
<dbReference type="AlphaFoldDB" id="A0A934IDV5"/>
<reference evidence="2" key="1">
    <citation type="submission" date="2020-12" db="EMBL/GenBank/DDBJ databases">
        <title>Sanguibacter suaedae sp. nov., isolated from Suaeda aralocaspica.</title>
        <authorList>
            <person name="Ma Q."/>
        </authorList>
    </citation>
    <scope>NUCLEOTIDE SEQUENCE</scope>
    <source>
        <strain evidence="2">YZGR15</strain>
    </source>
</reference>
<dbReference type="RefSeq" id="WP_198733694.1">
    <property type="nucleotide sequence ID" value="NZ_JAEINH010000006.1"/>
</dbReference>
<evidence type="ECO:0000313" key="2">
    <source>
        <dbReference type="EMBL" id="MBI9115134.1"/>
    </source>
</evidence>